<reference evidence="4 5" key="1">
    <citation type="journal article" date="2021" name="Elife">
        <title>Chloroplast acquisition without the gene transfer in kleptoplastic sea slugs, Plakobranchus ocellatus.</title>
        <authorList>
            <person name="Maeda T."/>
            <person name="Takahashi S."/>
            <person name="Yoshida T."/>
            <person name="Shimamura S."/>
            <person name="Takaki Y."/>
            <person name="Nagai Y."/>
            <person name="Toyoda A."/>
            <person name="Suzuki Y."/>
            <person name="Arimoto A."/>
            <person name="Ishii H."/>
            <person name="Satoh N."/>
            <person name="Nishiyama T."/>
            <person name="Hasebe M."/>
            <person name="Maruyama T."/>
            <person name="Minagawa J."/>
            <person name="Obokata J."/>
            <person name="Shigenobu S."/>
        </authorList>
    </citation>
    <scope>NUCLEOTIDE SEQUENCE [LARGE SCALE GENOMIC DNA]</scope>
</reference>
<dbReference type="CDD" id="cd00022">
    <property type="entry name" value="BIR"/>
    <property type="match status" value="1"/>
</dbReference>
<evidence type="ECO:0000313" key="5">
    <source>
        <dbReference type="Proteomes" id="UP000762676"/>
    </source>
</evidence>
<evidence type="ECO:0000256" key="3">
    <source>
        <dbReference type="SAM" id="Coils"/>
    </source>
</evidence>
<dbReference type="SMART" id="SM00238">
    <property type="entry name" value="BIR"/>
    <property type="match status" value="1"/>
</dbReference>
<evidence type="ECO:0000256" key="2">
    <source>
        <dbReference type="ARBA" id="ARBA00022833"/>
    </source>
</evidence>
<feature type="coiled-coil region" evidence="3">
    <location>
        <begin position="248"/>
        <end position="275"/>
    </location>
</feature>
<evidence type="ECO:0000313" key="4">
    <source>
        <dbReference type="EMBL" id="GFS08889.1"/>
    </source>
</evidence>
<dbReference type="AlphaFoldDB" id="A0AAV4IE24"/>
<keyword evidence="3" id="KW-0175">Coiled coil</keyword>
<dbReference type="Pfam" id="PF00653">
    <property type="entry name" value="BIR"/>
    <property type="match status" value="1"/>
</dbReference>
<accession>A0AAV4IE24</accession>
<dbReference type="PROSITE" id="PS50143">
    <property type="entry name" value="BIR_REPEAT_2"/>
    <property type="match status" value="1"/>
</dbReference>
<gene>
    <name evidence="4" type="ORF">ElyMa_003024000</name>
</gene>
<dbReference type="PANTHER" id="PTHR46771:SF5">
    <property type="entry name" value="DETERIN"/>
    <property type="match status" value="1"/>
</dbReference>
<dbReference type="GO" id="GO:0046872">
    <property type="term" value="F:metal ion binding"/>
    <property type="evidence" value="ECO:0007669"/>
    <property type="project" value="UniProtKB-KW"/>
</dbReference>
<keyword evidence="2" id="KW-0862">Zinc</keyword>
<keyword evidence="1" id="KW-0479">Metal-binding</keyword>
<dbReference type="Gene3D" id="1.10.1170.10">
    <property type="entry name" value="Inhibitor Of Apoptosis Protein (2mihbC-IAP-1), Chain A"/>
    <property type="match status" value="1"/>
</dbReference>
<dbReference type="EMBL" id="BMAT01006250">
    <property type="protein sequence ID" value="GFS08889.1"/>
    <property type="molecule type" value="Genomic_DNA"/>
</dbReference>
<dbReference type="Proteomes" id="UP000762676">
    <property type="component" value="Unassembled WGS sequence"/>
</dbReference>
<dbReference type="PANTHER" id="PTHR46771">
    <property type="entry name" value="DETERIN"/>
    <property type="match status" value="1"/>
</dbReference>
<protein>
    <submittedName>
        <fullName evidence="4">Baculoviral IAP repeat-containing protein 5</fullName>
    </submittedName>
</protein>
<dbReference type="SUPFAM" id="SSF57924">
    <property type="entry name" value="Inhibitor of apoptosis (IAP) repeat"/>
    <property type="match status" value="1"/>
</dbReference>
<organism evidence="4 5">
    <name type="scientific">Elysia marginata</name>
    <dbReference type="NCBI Taxonomy" id="1093978"/>
    <lineage>
        <taxon>Eukaryota</taxon>
        <taxon>Metazoa</taxon>
        <taxon>Spiralia</taxon>
        <taxon>Lophotrochozoa</taxon>
        <taxon>Mollusca</taxon>
        <taxon>Gastropoda</taxon>
        <taxon>Heterobranchia</taxon>
        <taxon>Euthyneura</taxon>
        <taxon>Panpulmonata</taxon>
        <taxon>Sacoglossa</taxon>
        <taxon>Placobranchoidea</taxon>
        <taxon>Plakobranchidae</taxon>
        <taxon>Elysia</taxon>
    </lineage>
</organism>
<name>A0AAV4IE24_9GAST</name>
<proteinExistence type="predicted"/>
<dbReference type="InterPro" id="IPR051190">
    <property type="entry name" value="Baculoviral_IAP"/>
</dbReference>
<evidence type="ECO:0000256" key="1">
    <source>
        <dbReference type="ARBA" id="ARBA00022723"/>
    </source>
</evidence>
<keyword evidence="5" id="KW-1185">Reference proteome</keyword>
<dbReference type="InterPro" id="IPR001370">
    <property type="entry name" value="BIR_rpt"/>
</dbReference>
<comment type="caution">
    <text evidence="4">The sequence shown here is derived from an EMBL/GenBank/DDBJ whole genome shotgun (WGS) entry which is preliminary data.</text>
</comment>
<sequence>MRCIQGKLKKEKCRLYSLNHNSCLKAPVRAAYRSNPQERTGSIYWCRRQVASANSVVGGGGVKDGKGWLVREDLHLDSHHLDILAPARATVRQGVVETGDTTETERQRGWGWGAGCFNAAGNFQGKEALIVVQDISIPMMSQKSLFLFLSEKARLATFEDWPNDTSGYCTPERLAQAGFYFLPCDESPDNVCCVFCGKELDGWEPDDNPLEEHKKHSKACPFLAMPKSFSMENSTIQEGLELLKNVHLRALENQIKKKEKECEEYAATVEKAIKDHVLG</sequence>